<organism evidence="15 16">
    <name type="scientific">Sulfurifustis variabilis</name>
    <dbReference type="NCBI Taxonomy" id="1675686"/>
    <lineage>
        <taxon>Bacteria</taxon>
        <taxon>Pseudomonadati</taxon>
        <taxon>Pseudomonadota</taxon>
        <taxon>Gammaproteobacteria</taxon>
        <taxon>Acidiferrobacterales</taxon>
        <taxon>Acidiferrobacteraceae</taxon>
        <taxon>Sulfurifustis</taxon>
    </lineage>
</organism>
<dbReference type="Gene3D" id="3.40.50.720">
    <property type="entry name" value="NAD(P)-binding Rossmann-like Domain"/>
    <property type="match status" value="1"/>
</dbReference>
<dbReference type="SUPFAM" id="SSF69572">
    <property type="entry name" value="Activating enzymes of the ubiquitin-like proteins"/>
    <property type="match status" value="1"/>
</dbReference>
<evidence type="ECO:0000256" key="3">
    <source>
        <dbReference type="ARBA" id="ARBA00022679"/>
    </source>
</evidence>
<evidence type="ECO:0000256" key="13">
    <source>
        <dbReference type="ARBA" id="ARBA00078531"/>
    </source>
</evidence>
<dbReference type="FunFam" id="3.40.50.720:FF:000033">
    <property type="entry name" value="Adenylyltransferase and sulfurtransferase MOCS3"/>
    <property type="match status" value="1"/>
</dbReference>
<name>A0A1B4VD01_9GAMM</name>
<evidence type="ECO:0000256" key="7">
    <source>
        <dbReference type="ARBA" id="ARBA00055169"/>
    </source>
</evidence>
<dbReference type="GO" id="GO:0005524">
    <property type="term" value="F:ATP binding"/>
    <property type="evidence" value="ECO:0007669"/>
    <property type="project" value="UniProtKB-KW"/>
</dbReference>
<evidence type="ECO:0000256" key="6">
    <source>
        <dbReference type="ARBA" id="ARBA00052218"/>
    </source>
</evidence>
<dbReference type="EC" id="2.7.7.80" evidence="9"/>
<evidence type="ECO:0000313" key="15">
    <source>
        <dbReference type="EMBL" id="BAU47147.1"/>
    </source>
</evidence>
<dbReference type="CDD" id="cd00757">
    <property type="entry name" value="ThiF_MoeB_HesA_family"/>
    <property type="match status" value="1"/>
</dbReference>
<evidence type="ECO:0000256" key="9">
    <source>
        <dbReference type="ARBA" id="ARBA00066884"/>
    </source>
</evidence>
<dbReference type="Pfam" id="PF00899">
    <property type="entry name" value="ThiF"/>
    <property type="match status" value="1"/>
</dbReference>
<protein>
    <recommendedName>
        <fullName evidence="10">Molybdopterin-synthase adenylyltransferase</fullName>
        <ecNumber evidence="9">2.7.7.80</ecNumber>
    </recommendedName>
    <alternativeName>
        <fullName evidence="13">MoaD protein adenylase</fullName>
    </alternativeName>
    <alternativeName>
        <fullName evidence="11">Molybdopterin-converting factor subunit 1 adenylase</fullName>
    </alternativeName>
    <alternativeName>
        <fullName evidence="12">Sulfur carrier protein MoaD adenylyltransferase</fullName>
    </alternativeName>
</protein>
<dbReference type="NCBIfam" id="NF004281">
    <property type="entry name" value="PRK05690.1"/>
    <property type="match status" value="1"/>
</dbReference>
<evidence type="ECO:0000256" key="5">
    <source>
        <dbReference type="ARBA" id="ARBA00022840"/>
    </source>
</evidence>
<dbReference type="EMBL" id="AP014936">
    <property type="protein sequence ID" value="BAU47147.1"/>
    <property type="molecule type" value="Genomic_DNA"/>
</dbReference>
<dbReference type="AlphaFoldDB" id="A0A1B4VD01"/>
<dbReference type="GO" id="GO:0008641">
    <property type="term" value="F:ubiquitin-like modifier activating enzyme activity"/>
    <property type="evidence" value="ECO:0007669"/>
    <property type="project" value="InterPro"/>
</dbReference>
<evidence type="ECO:0000256" key="2">
    <source>
        <dbReference type="ARBA" id="ARBA00009919"/>
    </source>
</evidence>
<evidence type="ECO:0000256" key="4">
    <source>
        <dbReference type="ARBA" id="ARBA00022741"/>
    </source>
</evidence>
<accession>A0A1B4VD01</accession>
<keyword evidence="16" id="KW-1185">Reference proteome</keyword>
<evidence type="ECO:0000256" key="12">
    <source>
        <dbReference type="ARBA" id="ARBA00075328"/>
    </source>
</evidence>
<dbReference type="GO" id="GO:0004792">
    <property type="term" value="F:thiosulfate-cyanide sulfurtransferase activity"/>
    <property type="evidence" value="ECO:0007669"/>
    <property type="project" value="TreeGrafter"/>
</dbReference>
<comment type="subunit">
    <text evidence="8">Homodimer. Forms a stable heterotetrameric complex of 2 MoeB and 2 MoaD during adenylation of MoaD.</text>
</comment>
<evidence type="ECO:0000256" key="1">
    <source>
        <dbReference type="ARBA" id="ARBA00005046"/>
    </source>
</evidence>
<evidence type="ECO:0000313" key="16">
    <source>
        <dbReference type="Proteomes" id="UP000218899"/>
    </source>
</evidence>
<evidence type="ECO:0000256" key="8">
    <source>
        <dbReference type="ARBA" id="ARBA00063809"/>
    </source>
</evidence>
<dbReference type="GO" id="GO:0061605">
    <property type="term" value="F:molybdopterin-synthase adenylyltransferase activity"/>
    <property type="evidence" value="ECO:0007669"/>
    <property type="project" value="UniProtKB-EC"/>
</dbReference>
<dbReference type="RefSeq" id="WP_096458485.1">
    <property type="nucleotide sequence ID" value="NZ_AP014936.1"/>
</dbReference>
<dbReference type="KEGG" id="sva:SVA_0566"/>
<dbReference type="InterPro" id="IPR045886">
    <property type="entry name" value="ThiF/MoeB/HesA"/>
</dbReference>
<comment type="similarity">
    <text evidence="2">Belongs to the HesA/MoeB/ThiF family.</text>
</comment>
<comment type="function">
    <text evidence="7">Catalyzes the adenylation by ATP of the carboxyl group of the C-terminal glycine of sulfur carrier protein MoaD.</text>
</comment>
<proteinExistence type="inferred from homology"/>
<dbReference type="PANTHER" id="PTHR10953">
    <property type="entry name" value="UBIQUITIN-ACTIVATING ENZYME E1"/>
    <property type="match status" value="1"/>
</dbReference>
<evidence type="ECO:0000259" key="14">
    <source>
        <dbReference type="Pfam" id="PF00899"/>
    </source>
</evidence>
<dbReference type="InterPro" id="IPR035985">
    <property type="entry name" value="Ubiquitin-activating_enz"/>
</dbReference>
<keyword evidence="4" id="KW-0547">Nucleotide-binding</keyword>
<dbReference type="GO" id="GO:0005829">
    <property type="term" value="C:cytosol"/>
    <property type="evidence" value="ECO:0007669"/>
    <property type="project" value="TreeGrafter"/>
</dbReference>
<dbReference type="InterPro" id="IPR000594">
    <property type="entry name" value="ThiF_NAD_FAD-bd"/>
</dbReference>
<keyword evidence="5" id="KW-0067">ATP-binding</keyword>
<evidence type="ECO:0000256" key="10">
    <source>
        <dbReference type="ARBA" id="ARBA00073635"/>
    </source>
</evidence>
<dbReference type="Proteomes" id="UP000218899">
    <property type="component" value="Chromosome"/>
</dbReference>
<dbReference type="GO" id="GO:0008146">
    <property type="term" value="F:sulfotransferase activity"/>
    <property type="evidence" value="ECO:0007669"/>
    <property type="project" value="TreeGrafter"/>
</dbReference>
<gene>
    <name evidence="15" type="ORF">SVA_0566</name>
</gene>
<keyword evidence="3" id="KW-0808">Transferase</keyword>
<sequence length="255" mass="27769">MDDADLLRYSRHILLPQIGIDGQQKLIDGRVLVVGMGGLGSPVAMYLAASGVGHLTIVDHDRVDLTNLQRQIVHDNGSVGTEKVESAARRLSSLNPRVRVTAFNRQLRDDELEEQARAVDVVVDTTDNFPARFAINRACVRTGRPLVSGAVTRFEGQVAVFRPDLPDGPCYRCLYHESEEPGEPCAQFGVLAPAPGVIGSLQAVETLKLLMGIGETLSGRMLLIDVLRMEWRTVRLRKDPACPVCGGVPRAAHMA</sequence>
<dbReference type="OrthoDB" id="9804286at2"/>
<dbReference type="PANTHER" id="PTHR10953:SF102">
    <property type="entry name" value="ADENYLYLTRANSFERASE AND SULFURTRANSFERASE MOCS3"/>
    <property type="match status" value="1"/>
</dbReference>
<feature type="domain" description="THIF-type NAD/FAD binding fold" evidence="14">
    <location>
        <begin position="9"/>
        <end position="244"/>
    </location>
</feature>
<reference evidence="15 16" key="1">
    <citation type="submission" date="2015-08" db="EMBL/GenBank/DDBJ databases">
        <title>Complete genome sequence of Sulfurifustis variabilis.</title>
        <authorList>
            <person name="Miura A."/>
            <person name="Kojima H."/>
            <person name="Fukui M."/>
        </authorList>
    </citation>
    <scope>NUCLEOTIDE SEQUENCE [LARGE SCALE GENOMIC DNA]</scope>
    <source>
        <strain evidence="16">skN76</strain>
    </source>
</reference>
<comment type="pathway">
    <text evidence="1">Cofactor biosynthesis; molybdopterin biosynthesis.</text>
</comment>
<evidence type="ECO:0000256" key="11">
    <source>
        <dbReference type="ARBA" id="ARBA00075110"/>
    </source>
</evidence>
<comment type="catalytic activity">
    <reaction evidence="6">
        <text>[molybdopterin-synthase sulfur-carrier protein]-C-terminal Gly-Gly + ATP + H(+) = [molybdopterin-synthase sulfur-carrier protein]-C-terminal Gly-Gly-AMP + diphosphate</text>
        <dbReference type="Rhea" id="RHEA:43616"/>
        <dbReference type="Rhea" id="RHEA-COMP:12159"/>
        <dbReference type="Rhea" id="RHEA-COMP:12202"/>
        <dbReference type="ChEBI" id="CHEBI:15378"/>
        <dbReference type="ChEBI" id="CHEBI:30616"/>
        <dbReference type="ChEBI" id="CHEBI:33019"/>
        <dbReference type="ChEBI" id="CHEBI:90618"/>
        <dbReference type="ChEBI" id="CHEBI:90778"/>
        <dbReference type="EC" id="2.7.7.80"/>
    </reaction>
</comment>